<dbReference type="AlphaFoldDB" id="A0A6N1X6X1"/>
<dbReference type="RefSeq" id="WP_175505912.1">
    <property type="nucleotide sequence ID" value="NZ_CAURQT010000012.1"/>
</dbReference>
<keyword evidence="1" id="KW-0614">Plasmid</keyword>
<evidence type="ECO:0000313" key="1">
    <source>
        <dbReference type="EMBL" id="QKV55124.1"/>
    </source>
</evidence>
<sequence>MRFCVINVGGFCYTAFSPSTCEAVADAMQRFPDATRISARARHAALPGAAWTPGGVQCLAGRHARGEKKVYARFPLASDAAGQAAWGKGSAYCGESLH</sequence>
<gene>
    <name evidence="1" type="ORF">HUK68_20840</name>
</gene>
<organism evidence="1 2">
    <name type="scientific">Comamonas antarctica</name>
    <dbReference type="NCBI Taxonomy" id="2743470"/>
    <lineage>
        <taxon>Bacteria</taxon>
        <taxon>Pseudomonadati</taxon>
        <taxon>Pseudomonadota</taxon>
        <taxon>Betaproteobacteria</taxon>
        <taxon>Burkholderiales</taxon>
        <taxon>Comamonadaceae</taxon>
        <taxon>Comamonas</taxon>
    </lineage>
</organism>
<dbReference type="KEGG" id="aant:HUK68_20840"/>
<proteinExistence type="predicted"/>
<dbReference type="Proteomes" id="UP000509579">
    <property type="component" value="Plasmid unnamed1"/>
</dbReference>
<protein>
    <submittedName>
        <fullName evidence="1">Uncharacterized protein</fullName>
    </submittedName>
</protein>
<keyword evidence="2" id="KW-1185">Reference proteome</keyword>
<geneLocation type="plasmid" evidence="1 2">
    <name>unnamed1</name>
</geneLocation>
<dbReference type="EMBL" id="CP054841">
    <property type="protein sequence ID" value="QKV55124.1"/>
    <property type="molecule type" value="Genomic_DNA"/>
</dbReference>
<evidence type="ECO:0000313" key="2">
    <source>
        <dbReference type="Proteomes" id="UP000509579"/>
    </source>
</evidence>
<accession>A0A6N1X6X1</accession>
<name>A0A6N1X6X1_9BURK</name>
<reference evidence="1 2" key="1">
    <citation type="submission" date="2020-06" db="EMBL/GenBank/DDBJ databases">
        <title>Acidovorax antarctica sp. nov., isolated from Corinth ice sheet soil, Antarctic Fields Peninsula.</title>
        <authorList>
            <person name="Xu Q."/>
            <person name="Peng F."/>
        </authorList>
    </citation>
    <scope>NUCLEOTIDE SEQUENCE [LARGE SCALE GENOMIC DNA]</scope>
    <source>
        <strain evidence="1 2">16-35-5</strain>
        <plasmid evidence="1 2">unnamed1</plasmid>
    </source>
</reference>